<feature type="domain" description="SP-RING-type" evidence="12">
    <location>
        <begin position="260"/>
        <end position="342"/>
    </location>
</feature>
<dbReference type="InterPro" id="IPR013083">
    <property type="entry name" value="Znf_RING/FYVE/PHD"/>
</dbReference>
<keyword evidence="14" id="KW-1185">Reference proteome</keyword>
<evidence type="ECO:0000256" key="6">
    <source>
        <dbReference type="ARBA" id="ARBA00022771"/>
    </source>
</evidence>
<dbReference type="InterPro" id="IPR026846">
    <property type="entry name" value="Nse2(Mms21)"/>
</dbReference>
<protein>
    <recommendedName>
        <fullName evidence="12">SP-RING-type domain-containing protein</fullName>
    </recommendedName>
</protein>
<evidence type="ECO:0000256" key="1">
    <source>
        <dbReference type="ARBA" id="ARBA00004123"/>
    </source>
</evidence>
<dbReference type="GO" id="GO:0030915">
    <property type="term" value="C:Smc5-Smc6 complex"/>
    <property type="evidence" value="ECO:0007669"/>
    <property type="project" value="InterPro"/>
</dbReference>
<dbReference type="GO" id="GO:0061665">
    <property type="term" value="F:SUMO ligase activity"/>
    <property type="evidence" value="ECO:0007669"/>
    <property type="project" value="TreeGrafter"/>
</dbReference>
<evidence type="ECO:0000256" key="11">
    <source>
        <dbReference type="SAM" id="MobiDB-lite"/>
    </source>
</evidence>
<feature type="region of interest" description="Disordered" evidence="11">
    <location>
        <begin position="341"/>
        <end position="401"/>
    </location>
</feature>
<organism evidence="13 14">
    <name type="scientific">Daldinia eschscholtzii</name>
    <dbReference type="NCBI Taxonomy" id="292717"/>
    <lineage>
        <taxon>Eukaryota</taxon>
        <taxon>Fungi</taxon>
        <taxon>Dikarya</taxon>
        <taxon>Ascomycota</taxon>
        <taxon>Pezizomycotina</taxon>
        <taxon>Sordariomycetes</taxon>
        <taxon>Xylariomycetidae</taxon>
        <taxon>Xylariales</taxon>
        <taxon>Hypoxylaceae</taxon>
        <taxon>Daldinia</taxon>
    </lineage>
</organism>
<dbReference type="GO" id="GO:0016925">
    <property type="term" value="P:protein sumoylation"/>
    <property type="evidence" value="ECO:0007669"/>
    <property type="project" value="TreeGrafter"/>
</dbReference>
<feature type="region of interest" description="Disordered" evidence="11">
    <location>
        <begin position="93"/>
        <end position="115"/>
    </location>
</feature>
<feature type="region of interest" description="Disordered" evidence="11">
    <location>
        <begin position="1"/>
        <end position="42"/>
    </location>
</feature>
<evidence type="ECO:0000256" key="2">
    <source>
        <dbReference type="ARBA" id="ARBA00004718"/>
    </source>
</evidence>
<proteinExistence type="inferred from homology"/>
<dbReference type="InterPro" id="IPR004181">
    <property type="entry name" value="Znf_MIZ"/>
</dbReference>
<dbReference type="PANTHER" id="PTHR21330:SF1">
    <property type="entry name" value="E3 SUMO-PROTEIN LIGASE NSE2"/>
    <property type="match status" value="1"/>
</dbReference>
<name>A0AAX6MV71_9PEZI</name>
<gene>
    <name evidence="13" type="ORF">Daesc_001816</name>
</gene>
<dbReference type="GO" id="GO:0000724">
    <property type="term" value="P:double-strand break repair via homologous recombination"/>
    <property type="evidence" value="ECO:0007669"/>
    <property type="project" value="InterPro"/>
</dbReference>
<feature type="region of interest" description="Disordered" evidence="11">
    <location>
        <begin position="157"/>
        <end position="194"/>
    </location>
</feature>
<sequence length="401" mass="45195">MPLLSGSRRLQSGAERNRGRPSASSSHTQRDNGPVELPDYEPLACPLSAEAIRDLTQLSTSKDTRKYQEQLNKSIELLSASVRDLNDKYEERKESLKALQEKRAGREEKTDRERAEEKAVLALKNEVPTLTNECNLAVQSVIDLKIELEDSNTALRGTAQKVEAEATQAARRRRGRSDDEDDEMEDVNIASPVDILQRAKERAADDYASKTPYEKYGTNNDYIGFKRMWHDAVYGRGNKPLPDATKWFSQNGGEDEGDDDDDDLIVAEEHLDIHCPLSMAVMKDPYTSTKCKHTFEKDSIVQFLRAQHGRARCPQTGCNKDVTISDFHPDPVMLRKIKRQLASQRANMAEDDEDEDEDEDEQDVGVDGDSHMSASPDHNIKSEREGRDRGQQLLDSIMGEA</sequence>
<evidence type="ECO:0000313" key="14">
    <source>
        <dbReference type="Proteomes" id="UP001369815"/>
    </source>
</evidence>
<evidence type="ECO:0000259" key="12">
    <source>
        <dbReference type="PROSITE" id="PS51044"/>
    </source>
</evidence>
<keyword evidence="9" id="KW-0539">Nucleus</keyword>
<evidence type="ECO:0000256" key="5">
    <source>
        <dbReference type="ARBA" id="ARBA00022723"/>
    </source>
</evidence>
<evidence type="ECO:0000256" key="3">
    <source>
        <dbReference type="ARBA" id="ARBA00008212"/>
    </source>
</evidence>
<evidence type="ECO:0000256" key="10">
    <source>
        <dbReference type="PROSITE-ProRule" id="PRU00452"/>
    </source>
</evidence>
<keyword evidence="5" id="KW-0479">Metal-binding</keyword>
<comment type="similarity">
    <text evidence="3">Belongs to the NSE2 family.</text>
</comment>
<dbReference type="PANTHER" id="PTHR21330">
    <property type="entry name" value="E3 SUMO-PROTEIN LIGASE NSE2"/>
    <property type="match status" value="1"/>
</dbReference>
<dbReference type="CDD" id="cd16651">
    <property type="entry name" value="SPL-RING_NSE2"/>
    <property type="match status" value="1"/>
</dbReference>
<evidence type="ECO:0000256" key="8">
    <source>
        <dbReference type="ARBA" id="ARBA00022833"/>
    </source>
</evidence>
<dbReference type="GO" id="GO:0005634">
    <property type="term" value="C:nucleus"/>
    <property type="evidence" value="ECO:0007669"/>
    <property type="project" value="UniProtKB-SubCell"/>
</dbReference>
<evidence type="ECO:0000256" key="9">
    <source>
        <dbReference type="ARBA" id="ARBA00023242"/>
    </source>
</evidence>
<dbReference type="AlphaFoldDB" id="A0AAX6MV71"/>
<dbReference type="Gene3D" id="3.30.40.10">
    <property type="entry name" value="Zinc/RING finger domain, C3HC4 (zinc finger)"/>
    <property type="match status" value="1"/>
</dbReference>
<keyword evidence="7" id="KW-0833">Ubl conjugation pathway</keyword>
<feature type="compositionally biased region" description="Acidic residues" evidence="11">
    <location>
        <begin position="349"/>
        <end position="366"/>
    </location>
</feature>
<dbReference type="PROSITE" id="PS51044">
    <property type="entry name" value="ZF_SP_RING"/>
    <property type="match status" value="1"/>
</dbReference>
<evidence type="ECO:0000256" key="4">
    <source>
        <dbReference type="ARBA" id="ARBA00022679"/>
    </source>
</evidence>
<comment type="subcellular location">
    <subcellularLocation>
        <location evidence="1">Nucleus</location>
    </subcellularLocation>
</comment>
<keyword evidence="4" id="KW-0808">Transferase</keyword>
<evidence type="ECO:0000313" key="13">
    <source>
        <dbReference type="EMBL" id="KAK6956538.1"/>
    </source>
</evidence>
<dbReference type="Pfam" id="PF11789">
    <property type="entry name" value="zf-Nse"/>
    <property type="match status" value="1"/>
</dbReference>
<accession>A0AAX6MV71</accession>
<comment type="caution">
    <text evidence="13">The sequence shown here is derived from an EMBL/GenBank/DDBJ whole genome shotgun (WGS) entry which is preliminary data.</text>
</comment>
<dbReference type="Proteomes" id="UP001369815">
    <property type="component" value="Unassembled WGS sequence"/>
</dbReference>
<dbReference type="SUPFAM" id="SSF57850">
    <property type="entry name" value="RING/U-box"/>
    <property type="match status" value="1"/>
</dbReference>
<keyword evidence="6 10" id="KW-0863">Zinc-finger</keyword>
<evidence type="ECO:0000256" key="7">
    <source>
        <dbReference type="ARBA" id="ARBA00022786"/>
    </source>
</evidence>
<dbReference type="GO" id="GO:0008270">
    <property type="term" value="F:zinc ion binding"/>
    <property type="evidence" value="ECO:0007669"/>
    <property type="project" value="UniProtKB-KW"/>
</dbReference>
<reference evidence="13 14" key="1">
    <citation type="journal article" date="2024" name="Front Chem Biol">
        <title>Unveiling the potential of Daldinia eschscholtzii MFLUCC 19-0629 through bioactivity and bioinformatics studies for enhanced sustainable agriculture production.</title>
        <authorList>
            <person name="Brooks S."/>
            <person name="Weaver J.A."/>
            <person name="Klomchit A."/>
            <person name="Alharthi S.A."/>
            <person name="Onlamun T."/>
            <person name="Nurani R."/>
            <person name="Vong T.K."/>
            <person name="Alberti F."/>
            <person name="Greco C."/>
        </authorList>
    </citation>
    <scope>NUCLEOTIDE SEQUENCE [LARGE SCALE GENOMIC DNA]</scope>
    <source>
        <strain evidence="13">MFLUCC 19-0629</strain>
    </source>
</reference>
<comment type="pathway">
    <text evidence="2">Protein modification; protein sumoylation.</text>
</comment>
<keyword evidence="8" id="KW-0862">Zinc</keyword>
<feature type="compositionally biased region" description="Basic and acidic residues" evidence="11">
    <location>
        <begin position="378"/>
        <end position="390"/>
    </location>
</feature>
<dbReference type="EMBL" id="JBANMG010000002">
    <property type="protein sequence ID" value="KAK6956538.1"/>
    <property type="molecule type" value="Genomic_DNA"/>
</dbReference>